<organism evidence="1 2">
    <name type="scientific">Corynebacterium haemomassiliense</name>
    <dbReference type="NCBI Taxonomy" id="2754726"/>
    <lineage>
        <taxon>Bacteria</taxon>
        <taxon>Bacillati</taxon>
        <taxon>Actinomycetota</taxon>
        <taxon>Actinomycetes</taxon>
        <taxon>Mycobacteriales</taxon>
        <taxon>Corynebacteriaceae</taxon>
        <taxon>Corynebacterium</taxon>
    </lineage>
</organism>
<comment type="caution">
    <text evidence="1">The sequence shown here is derived from an EMBL/GenBank/DDBJ whole genome shotgun (WGS) entry which is preliminary data.</text>
</comment>
<dbReference type="RefSeq" id="WP_181889926.1">
    <property type="nucleotide sequence ID" value="NZ_JACDTZ010000002.1"/>
</dbReference>
<sequence>MASPTYTAKKGTYEEFLEVFDPEVNDPTDMLLNGLTNKDPETRAAICNDMLDRGADASRVEYGQNALTVLLGRHRHLGSGDAALAQRLVDGGADVNYRERRGSLVLQLAIEIRVDDDEQRRPLYQALFGAEELDLDLPSNAHEPVMSIGEWLRMNADDRPEKLYVLDEFLKAKGY</sequence>
<evidence type="ECO:0000313" key="1">
    <source>
        <dbReference type="EMBL" id="MBA5245295.1"/>
    </source>
</evidence>
<dbReference type="EMBL" id="JACDTZ010000002">
    <property type="protein sequence ID" value="MBA5245295.1"/>
    <property type="molecule type" value="Genomic_DNA"/>
</dbReference>
<protein>
    <recommendedName>
        <fullName evidence="3">Ankyrin repeat domain-containing protein</fullName>
    </recommendedName>
</protein>
<accession>A0A7W2ECP1</accession>
<keyword evidence="2" id="KW-1185">Reference proteome</keyword>
<evidence type="ECO:0008006" key="3">
    <source>
        <dbReference type="Google" id="ProtNLM"/>
    </source>
</evidence>
<dbReference type="AlphaFoldDB" id="A0A7W2ECP1"/>
<dbReference type="Proteomes" id="UP000523682">
    <property type="component" value="Unassembled WGS sequence"/>
</dbReference>
<gene>
    <name evidence="1" type="ORF">H0193_10855</name>
</gene>
<reference evidence="1 2" key="1">
    <citation type="submission" date="2020-07" db="EMBL/GenBank/DDBJ databases">
        <title>Draft genome and description of Corynebacterium haemomassiliense strain Marseile-Q3615 sp. nov.</title>
        <authorList>
            <person name="Boxberger M."/>
            <person name="La Scola B."/>
        </authorList>
    </citation>
    <scope>NUCLEOTIDE SEQUENCE [LARGE SCALE GENOMIC DNA]</scope>
    <source>
        <strain evidence="1 2">Marseille-Q3615</strain>
    </source>
</reference>
<dbReference type="InterPro" id="IPR036770">
    <property type="entry name" value="Ankyrin_rpt-contain_sf"/>
</dbReference>
<dbReference type="Gene3D" id="1.25.40.20">
    <property type="entry name" value="Ankyrin repeat-containing domain"/>
    <property type="match status" value="1"/>
</dbReference>
<name>A0A7W2ECP1_9CORY</name>
<proteinExistence type="predicted"/>
<evidence type="ECO:0000313" key="2">
    <source>
        <dbReference type="Proteomes" id="UP000523682"/>
    </source>
</evidence>